<name>A0A7W5AS28_9ACTN</name>
<evidence type="ECO:0000313" key="1">
    <source>
        <dbReference type="EMBL" id="MBB3100949.1"/>
    </source>
</evidence>
<dbReference type="AlphaFoldDB" id="A0A7W5AS28"/>
<protein>
    <recommendedName>
        <fullName evidence="3">DDE superfamily endonuclease</fullName>
    </recommendedName>
</protein>
<dbReference type="Proteomes" id="UP000590749">
    <property type="component" value="Unassembled WGS sequence"/>
</dbReference>
<proteinExistence type="predicted"/>
<gene>
    <name evidence="1" type="ORF">FHR83_008676</name>
</gene>
<evidence type="ECO:0008006" key="3">
    <source>
        <dbReference type="Google" id="ProtNLM"/>
    </source>
</evidence>
<keyword evidence="2" id="KW-1185">Reference proteome</keyword>
<dbReference type="RefSeq" id="WP_229795729.1">
    <property type="nucleotide sequence ID" value="NZ_BMPW01000036.1"/>
</dbReference>
<organism evidence="1 2">
    <name type="scientific">Actinoplanes campanulatus</name>
    <dbReference type="NCBI Taxonomy" id="113559"/>
    <lineage>
        <taxon>Bacteria</taxon>
        <taxon>Bacillati</taxon>
        <taxon>Actinomycetota</taxon>
        <taxon>Actinomycetes</taxon>
        <taxon>Micromonosporales</taxon>
        <taxon>Micromonosporaceae</taxon>
        <taxon>Actinoplanes</taxon>
    </lineage>
</organism>
<comment type="caution">
    <text evidence="1">The sequence shown here is derived from an EMBL/GenBank/DDBJ whole genome shotgun (WGS) entry which is preliminary data.</text>
</comment>
<dbReference type="EMBL" id="JACHXF010000031">
    <property type="protein sequence ID" value="MBB3100949.1"/>
    <property type="molecule type" value="Genomic_DNA"/>
</dbReference>
<accession>A0A7W5AS28</accession>
<reference evidence="1 2" key="1">
    <citation type="submission" date="2020-08" db="EMBL/GenBank/DDBJ databases">
        <title>Genomic Encyclopedia of Type Strains, Phase III (KMG-III): the genomes of soil and plant-associated and newly described type strains.</title>
        <authorList>
            <person name="Whitman W."/>
        </authorList>
    </citation>
    <scope>NUCLEOTIDE SEQUENCE [LARGE SCALE GENOMIC DNA]</scope>
    <source>
        <strain evidence="1 2">CECT 3287</strain>
    </source>
</reference>
<sequence length="60" mass="6912">MTEVRKSCNRALNSLRAAVERAISHLVNWKILDLGYRGRISEIPDVLRTVTNLEIHRARV</sequence>
<evidence type="ECO:0000313" key="2">
    <source>
        <dbReference type="Proteomes" id="UP000590749"/>
    </source>
</evidence>